<protein>
    <recommendedName>
        <fullName evidence="4">hydroxymethylbilane synthase</fullName>
        <ecNumber evidence="4">2.5.1.61</ecNumber>
    </recommendedName>
    <alternativeName>
        <fullName evidence="9">Hydroxymethylbilane synthase</fullName>
    </alternativeName>
    <alternativeName>
        <fullName evidence="8">Pre-uroporphyrinogen synthase</fullName>
    </alternativeName>
</protein>
<evidence type="ECO:0000256" key="1">
    <source>
        <dbReference type="ARBA" id="ARBA00001916"/>
    </source>
</evidence>
<comment type="cofactor">
    <cofactor evidence="1">
        <name>dipyrromethane</name>
        <dbReference type="ChEBI" id="CHEBI:60342"/>
    </cofactor>
</comment>
<dbReference type="Gene3D" id="3.40.190.10">
    <property type="entry name" value="Periplasmic binding protein-like II"/>
    <property type="match status" value="2"/>
</dbReference>
<keyword evidence="6" id="KW-0350">Heme biosynthesis</keyword>
<evidence type="ECO:0000313" key="13">
    <source>
        <dbReference type="EMBL" id="KAK8007965.1"/>
    </source>
</evidence>
<reference evidence="13 14" key="1">
    <citation type="submission" date="2023-01" db="EMBL/GenBank/DDBJ databases">
        <title>Analysis of 21 Apiospora genomes using comparative genomics revels a genus with tremendous synthesis potential of carbohydrate active enzymes and secondary metabolites.</title>
        <authorList>
            <person name="Sorensen T."/>
        </authorList>
    </citation>
    <scope>NUCLEOTIDE SEQUENCE [LARGE SCALE GENOMIC DNA]</scope>
    <source>
        <strain evidence="13 14">CBS 20057</strain>
    </source>
</reference>
<dbReference type="Proteomes" id="UP001396898">
    <property type="component" value="Unassembled WGS sequence"/>
</dbReference>
<comment type="similarity">
    <text evidence="3">Belongs to the HMBS family.</text>
</comment>
<evidence type="ECO:0000259" key="12">
    <source>
        <dbReference type="Pfam" id="PF03900"/>
    </source>
</evidence>
<keyword evidence="5" id="KW-0808">Transferase</keyword>
<keyword evidence="7" id="KW-0627">Porphyrin biosynthesis</keyword>
<evidence type="ECO:0000313" key="14">
    <source>
        <dbReference type="Proteomes" id="UP001396898"/>
    </source>
</evidence>
<evidence type="ECO:0000256" key="9">
    <source>
        <dbReference type="ARBA" id="ARBA00033064"/>
    </source>
</evidence>
<dbReference type="PANTHER" id="PTHR11557:SF0">
    <property type="entry name" value="PORPHOBILINOGEN DEAMINASE"/>
    <property type="match status" value="1"/>
</dbReference>
<gene>
    <name evidence="13" type="ORF">PG991_010516</name>
</gene>
<dbReference type="SUPFAM" id="SSF53850">
    <property type="entry name" value="Periplasmic binding protein-like II"/>
    <property type="match status" value="1"/>
</dbReference>
<dbReference type="Pfam" id="PF03900">
    <property type="entry name" value="Porphobil_deamC"/>
    <property type="match status" value="1"/>
</dbReference>
<evidence type="ECO:0000256" key="6">
    <source>
        <dbReference type="ARBA" id="ARBA00023133"/>
    </source>
</evidence>
<evidence type="ECO:0000256" key="7">
    <source>
        <dbReference type="ARBA" id="ARBA00023244"/>
    </source>
</evidence>
<evidence type="ECO:0000259" key="11">
    <source>
        <dbReference type="Pfam" id="PF01379"/>
    </source>
</evidence>
<dbReference type="PRINTS" id="PR00151">
    <property type="entry name" value="PORPHBDMNASE"/>
</dbReference>
<dbReference type="InterPro" id="IPR022418">
    <property type="entry name" value="Porphobilinogen_deaminase_C"/>
</dbReference>
<evidence type="ECO:0000256" key="5">
    <source>
        <dbReference type="ARBA" id="ARBA00022679"/>
    </source>
</evidence>
<dbReference type="SUPFAM" id="SSF54782">
    <property type="entry name" value="Porphobilinogen deaminase (hydroxymethylbilane synthase), C-terminal domain"/>
    <property type="match status" value="1"/>
</dbReference>
<dbReference type="InterPro" id="IPR036803">
    <property type="entry name" value="Porphobilinogen_deaminase_C_sf"/>
</dbReference>
<dbReference type="PROSITE" id="PS00533">
    <property type="entry name" value="PORPHOBILINOGEN_DEAM"/>
    <property type="match status" value="1"/>
</dbReference>
<comment type="caution">
    <text evidence="13">The sequence shown here is derived from an EMBL/GenBank/DDBJ whole genome shotgun (WGS) entry which is preliminary data.</text>
</comment>
<dbReference type="InterPro" id="IPR000860">
    <property type="entry name" value="HemC"/>
</dbReference>
<dbReference type="NCBIfam" id="TIGR00212">
    <property type="entry name" value="hemC"/>
    <property type="match status" value="1"/>
</dbReference>
<dbReference type="EMBL" id="JAQQWI010000016">
    <property type="protein sequence ID" value="KAK8007965.1"/>
    <property type="molecule type" value="Genomic_DNA"/>
</dbReference>
<dbReference type="PIRSF" id="PIRSF001438">
    <property type="entry name" value="4pyrrol_synth_OHMeBilane_synth"/>
    <property type="match status" value="1"/>
</dbReference>
<comment type="pathway">
    <text evidence="2">Porphyrin-containing compound metabolism; protoporphyrin-IX biosynthesis; coproporphyrinogen-III from 5-aminolevulinate: step 2/4.</text>
</comment>
<feature type="region of interest" description="Disordered" evidence="10">
    <location>
        <begin position="1"/>
        <end position="21"/>
    </location>
</feature>
<evidence type="ECO:0000256" key="8">
    <source>
        <dbReference type="ARBA" id="ARBA00030685"/>
    </source>
</evidence>
<organism evidence="13 14">
    <name type="scientific">Apiospora marii</name>
    <dbReference type="NCBI Taxonomy" id="335849"/>
    <lineage>
        <taxon>Eukaryota</taxon>
        <taxon>Fungi</taxon>
        <taxon>Dikarya</taxon>
        <taxon>Ascomycota</taxon>
        <taxon>Pezizomycotina</taxon>
        <taxon>Sordariomycetes</taxon>
        <taxon>Xylariomycetidae</taxon>
        <taxon>Amphisphaeriales</taxon>
        <taxon>Apiosporaceae</taxon>
        <taxon>Apiospora</taxon>
    </lineage>
</organism>
<dbReference type="PANTHER" id="PTHR11557">
    <property type="entry name" value="PORPHOBILINOGEN DEAMINASE"/>
    <property type="match status" value="1"/>
</dbReference>
<keyword evidence="14" id="KW-1185">Reference proteome</keyword>
<dbReference type="InterPro" id="IPR022419">
    <property type="entry name" value="Porphobilin_deaminase_cofac_BS"/>
</dbReference>
<dbReference type="Gene3D" id="3.30.160.40">
    <property type="entry name" value="Porphobilinogen deaminase, C-terminal domain"/>
    <property type="match status" value="1"/>
</dbReference>
<sequence length="361" mass="38794">MSTAATQPVITTSDAKSTHASTTVRVGTRKSALALKQADFVVSSLSKLHPHVHFEIRGMDSLADKDKITALYSFDKTDGKGLWTNELEAGLVAKELDLVVHSLKDMPTSLPAGCVLACIPEREDPRDVVVVKKSLEGQYKSLADLPQGSVVGTSSVRRMAQIRRKYPGLQFRDMRGNIDTRLRKLDAQDGEYTVLILAAAGLSRMNLLGRASQYLESASGGMLHAVGQGGLGLEARADDATTLALLKPFQNEKVMLEAEAERSVMRTLEGGCSIPIGVETKWIGDDGANNKLRMVATVVSVDGTEGADAELEEPIATREEAVAFGIKVAQALTEKGAQKILDVINAEREANQQGAEKWVPA</sequence>
<dbReference type="Pfam" id="PF01379">
    <property type="entry name" value="Porphobil_deam"/>
    <property type="match status" value="1"/>
</dbReference>
<feature type="domain" description="Porphobilinogen deaminase C-terminal" evidence="12">
    <location>
        <begin position="256"/>
        <end position="333"/>
    </location>
</feature>
<dbReference type="InterPro" id="IPR022417">
    <property type="entry name" value="Porphobilin_deaminase_N"/>
</dbReference>
<feature type="domain" description="Porphobilinogen deaminase N-terminal" evidence="11">
    <location>
        <begin position="24"/>
        <end position="242"/>
    </location>
</feature>
<name>A0ABR1RBU3_9PEZI</name>
<dbReference type="EC" id="2.5.1.61" evidence="4"/>
<evidence type="ECO:0000256" key="2">
    <source>
        <dbReference type="ARBA" id="ARBA00004735"/>
    </source>
</evidence>
<evidence type="ECO:0000256" key="3">
    <source>
        <dbReference type="ARBA" id="ARBA00005638"/>
    </source>
</evidence>
<accession>A0ABR1RBU3</accession>
<proteinExistence type="inferred from homology"/>
<evidence type="ECO:0000256" key="4">
    <source>
        <dbReference type="ARBA" id="ARBA00012655"/>
    </source>
</evidence>
<evidence type="ECO:0000256" key="10">
    <source>
        <dbReference type="SAM" id="MobiDB-lite"/>
    </source>
</evidence>